<organism evidence="2 3">
    <name type="scientific">Leptospira stimsonii</name>
    <dbReference type="NCBI Taxonomy" id="2202203"/>
    <lineage>
        <taxon>Bacteria</taxon>
        <taxon>Pseudomonadati</taxon>
        <taxon>Spirochaetota</taxon>
        <taxon>Spirochaetia</taxon>
        <taxon>Leptospirales</taxon>
        <taxon>Leptospiraceae</taxon>
        <taxon>Leptospira</taxon>
    </lineage>
</organism>
<dbReference type="Proteomes" id="UP000266669">
    <property type="component" value="Unassembled WGS sequence"/>
</dbReference>
<sequence>MEKRKGLSRKSDKLKEAVEFLKKRKDRRRIHLFESDCDLRKKGNTFIVGYNAQAAVDCKSNMIVSQSVETGQADVLFAEKMIQKVESCYRSLKPENHDLRKIQYILDAGYASESNFRTLKDFDLYCPDRTITKLFQAGKIPKLPALLKRKPKQIRFAFEKIHNRFVCPTGRILKFRSEKHLHGKGSHSDFRSTGCSDCKLKRFCTKGKKKSILVNSNYLKSNYIHLSPSKNYSPNETSSFYTMEMRRKLQIPKSRKIYAKRFPSVEGVFGVIKGARKGSKFLRKGLENVSLECSERCSAHNIGKLCGFRNI</sequence>
<dbReference type="EMBL" id="QHCS01000001">
    <property type="protein sequence ID" value="RHX88952.1"/>
    <property type="molecule type" value="Genomic_DNA"/>
</dbReference>
<evidence type="ECO:0000259" key="1">
    <source>
        <dbReference type="Pfam" id="PF13751"/>
    </source>
</evidence>
<feature type="domain" description="Transposase DDE" evidence="1">
    <location>
        <begin position="166"/>
        <end position="306"/>
    </location>
</feature>
<comment type="caution">
    <text evidence="2">The sequence shown here is derived from an EMBL/GenBank/DDBJ whole genome shotgun (WGS) entry which is preliminary data.</text>
</comment>
<dbReference type="Pfam" id="PF13751">
    <property type="entry name" value="DDE_Tnp_1_6"/>
    <property type="match status" value="1"/>
</dbReference>
<dbReference type="InterPro" id="IPR025668">
    <property type="entry name" value="Tnp_DDE_dom"/>
</dbReference>
<gene>
    <name evidence="2" type="ORF">DLM78_02925</name>
</gene>
<name>A0A8B3D1N4_9LEPT</name>
<accession>A0A8B3D1N4</accession>
<dbReference type="PANTHER" id="PTHR33408">
    <property type="entry name" value="TRANSPOSASE"/>
    <property type="match status" value="1"/>
</dbReference>
<dbReference type="PANTHER" id="PTHR33408:SF2">
    <property type="entry name" value="TRANSPOSASE DDE DOMAIN-CONTAINING PROTEIN"/>
    <property type="match status" value="1"/>
</dbReference>
<proteinExistence type="predicted"/>
<dbReference type="AlphaFoldDB" id="A0A8B3D1N4"/>
<evidence type="ECO:0000313" key="2">
    <source>
        <dbReference type="EMBL" id="RHX88952.1"/>
    </source>
</evidence>
<reference evidence="3" key="1">
    <citation type="submission" date="2018-05" db="EMBL/GenBank/DDBJ databases">
        <title>Leptospira yasudae sp. nov. and Leptospira stimsonii sp. nov., two pathogenic species of the genus Leptospira isolated from environmental sources.</title>
        <authorList>
            <person name="Casanovas-Massana A."/>
            <person name="Hamond C."/>
            <person name="Santos L.A."/>
            <person name="Hacker K.P."/>
            <person name="Balassiano I."/>
            <person name="Medeiros M.A."/>
            <person name="Reis M.G."/>
            <person name="Ko A.I."/>
            <person name="Wunder E.A."/>
        </authorList>
    </citation>
    <scope>NUCLEOTIDE SEQUENCE [LARGE SCALE GENOMIC DNA]</scope>
    <source>
        <strain evidence="3">AMB6-RJ</strain>
    </source>
</reference>
<protein>
    <submittedName>
        <fullName evidence="2">Transposase</fullName>
    </submittedName>
</protein>
<evidence type="ECO:0000313" key="3">
    <source>
        <dbReference type="Proteomes" id="UP000266669"/>
    </source>
</evidence>